<name>A0A1I0GCR8_9GAMM</name>
<dbReference type="CDD" id="cd16922">
    <property type="entry name" value="HATPase_EvgS-ArcB-TorS-like"/>
    <property type="match status" value="1"/>
</dbReference>
<dbReference type="SUPFAM" id="SSF55874">
    <property type="entry name" value="ATPase domain of HSP90 chaperone/DNA topoisomerase II/histidine kinase"/>
    <property type="match status" value="1"/>
</dbReference>
<feature type="modified residue" description="4-aspartylphosphate" evidence="13">
    <location>
        <position position="585"/>
    </location>
</feature>
<dbReference type="Gene3D" id="1.10.287.130">
    <property type="match status" value="1"/>
</dbReference>
<protein>
    <recommendedName>
        <fullName evidence="3">histidine kinase</fullName>
        <ecNumber evidence="3">2.7.13.3</ecNumber>
    </recommendedName>
</protein>
<keyword evidence="11" id="KW-0902">Two-component regulatory system</keyword>
<dbReference type="PROSITE" id="PS50109">
    <property type="entry name" value="HIS_KIN"/>
    <property type="match status" value="1"/>
</dbReference>
<dbReference type="InterPro" id="IPR003594">
    <property type="entry name" value="HATPase_dom"/>
</dbReference>
<dbReference type="FunFam" id="3.30.565.10:FF:000010">
    <property type="entry name" value="Sensor histidine kinase RcsC"/>
    <property type="match status" value="1"/>
</dbReference>
<evidence type="ECO:0000259" key="17">
    <source>
        <dbReference type="PROSITE" id="PS50109"/>
    </source>
</evidence>
<evidence type="ECO:0000256" key="7">
    <source>
        <dbReference type="ARBA" id="ARBA00022741"/>
    </source>
</evidence>
<evidence type="ECO:0000256" key="5">
    <source>
        <dbReference type="ARBA" id="ARBA00022679"/>
    </source>
</evidence>
<dbReference type="Proteomes" id="UP000198762">
    <property type="component" value="Unassembled WGS sequence"/>
</dbReference>
<evidence type="ECO:0000256" key="8">
    <source>
        <dbReference type="ARBA" id="ARBA00022777"/>
    </source>
</evidence>
<feature type="domain" description="Histidine kinase" evidence="17">
    <location>
        <begin position="279"/>
        <end position="502"/>
    </location>
</feature>
<dbReference type="PROSITE" id="PS50110">
    <property type="entry name" value="RESPONSE_REGULATORY"/>
    <property type="match status" value="1"/>
</dbReference>
<dbReference type="Pfam" id="PF00512">
    <property type="entry name" value="HisKA"/>
    <property type="match status" value="1"/>
</dbReference>
<dbReference type="InterPro" id="IPR003661">
    <property type="entry name" value="HisK_dim/P_dom"/>
</dbReference>
<dbReference type="Pfam" id="PF02518">
    <property type="entry name" value="HATPase_c"/>
    <property type="match status" value="1"/>
</dbReference>
<comment type="catalytic activity">
    <reaction evidence="1">
        <text>ATP + protein L-histidine = ADP + protein N-phospho-L-histidine.</text>
        <dbReference type="EC" id="2.7.13.3"/>
    </reaction>
</comment>
<accession>A0A1I0GCR8</accession>
<feature type="coiled-coil region" evidence="14">
    <location>
        <begin position="231"/>
        <end position="265"/>
    </location>
</feature>
<keyword evidence="6 16" id="KW-0812">Transmembrane</keyword>
<evidence type="ECO:0000256" key="2">
    <source>
        <dbReference type="ARBA" id="ARBA00004370"/>
    </source>
</evidence>
<gene>
    <name evidence="20" type="ORF">SAMN04487962_11716</name>
</gene>
<keyword evidence="14" id="KW-0175">Coiled coil</keyword>
<dbReference type="RefSeq" id="WP_091853661.1">
    <property type="nucleotide sequence ID" value="NZ_FOHZ01000017.1"/>
</dbReference>
<keyword evidence="10 16" id="KW-1133">Transmembrane helix</keyword>
<dbReference type="SMART" id="SM00448">
    <property type="entry name" value="REC"/>
    <property type="match status" value="1"/>
</dbReference>
<keyword evidence="5" id="KW-0808">Transferase</keyword>
<dbReference type="InterPro" id="IPR036890">
    <property type="entry name" value="HATPase_C_sf"/>
</dbReference>
<proteinExistence type="predicted"/>
<dbReference type="EMBL" id="FOHZ01000017">
    <property type="protein sequence ID" value="SET68592.1"/>
    <property type="molecule type" value="Genomic_DNA"/>
</dbReference>
<keyword evidence="4 13" id="KW-0597">Phosphoprotein</keyword>
<dbReference type="GO" id="GO:0000155">
    <property type="term" value="F:phosphorelay sensor kinase activity"/>
    <property type="evidence" value="ECO:0007669"/>
    <property type="project" value="InterPro"/>
</dbReference>
<feature type="transmembrane region" description="Helical" evidence="16">
    <location>
        <begin position="14"/>
        <end position="33"/>
    </location>
</feature>
<dbReference type="Gene3D" id="6.10.340.10">
    <property type="match status" value="1"/>
</dbReference>
<evidence type="ECO:0000256" key="14">
    <source>
        <dbReference type="SAM" id="Coils"/>
    </source>
</evidence>
<feature type="domain" description="HAMP" evidence="19">
    <location>
        <begin position="197"/>
        <end position="250"/>
    </location>
</feature>
<dbReference type="InterPro" id="IPR003660">
    <property type="entry name" value="HAMP_dom"/>
</dbReference>
<evidence type="ECO:0000256" key="3">
    <source>
        <dbReference type="ARBA" id="ARBA00012438"/>
    </source>
</evidence>
<dbReference type="InterPro" id="IPR005467">
    <property type="entry name" value="His_kinase_dom"/>
</dbReference>
<keyword evidence="8 20" id="KW-0418">Kinase</keyword>
<reference evidence="21" key="1">
    <citation type="submission" date="2016-10" db="EMBL/GenBank/DDBJ databases">
        <authorList>
            <person name="Varghese N."/>
            <person name="Submissions S."/>
        </authorList>
    </citation>
    <scope>NUCLEOTIDE SEQUENCE [LARGE SCALE GENOMIC DNA]</scope>
    <source>
        <strain evidence="21">CGMCC 1.6489</strain>
    </source>
</reference>
<evidence type="ECO:0000256" key="6">
    <source>
        <dbReference type="ARBA" id="ARBA00022692"/>
    </source>
</evidence>
<dbReference type="PANTHER" id="PTHR45339">
    <property type="entry name" value="HYBRID SIGNAL TRANSDUCTION HISTIDINE KINASE J"/>
    <property type="match status" value="1"/>
</dbReference>
<dbReference type="OrthoDB" id="9810730at2"/>
<feature type="domain" description="Response regulatory" evidence="18">
    <location>
        <begin position="534"/>
        <end position="655"/>
    </location>
</feature>
<dbReference type="FunFam" id="1.10.287.130:FF:000004">
    <property type="entry name" value="Ethylene receptor 1"/>
    <property type="match status" value="1"/>
</dbReference>
<comment type="subcellular location">
    <subcellularLocation>
        <location evidence="2">Membrane</location>
    </subcellularLocation>
</comment>
<dbReference type="STRING" id="430453.SAMN04487962_11716"/>
<dbReference type="CDD" id="cd17546">
    <property type="entry name" value="REC_hyHK_CKI1_RcsC-like"/>
    <property type="match status" value="1"/>
</dbReference>
<dbReference type="PRINTS" id="PR00344">
    <property type="entry name" value="BCTRLSENSOR"/>
</dbReference>
<evidence type="ECO:0000256" key="12">
    <source>
        <dbReference type="ARBA" id="ARBA00023136"/>
    </source>
</evidence>
<dbReference type="SUPFAM" id="SSF52172">
    <property type="entry name" value="CheY-like"/>
    <property type="match status" value="1"/>
</dbReference>
<dbReference type="InterPro" id="IPR011006">
    <property type="entry name" value="CheY-like_superfamily"/>
</dbReference>
<evidence type="ECO:0000259" key="19">
    <source>
        <dbReference type="PROSITE" id="PS50885"/>
    </source>
</evidence>
<keyword evidence="7" id="KW-0547">Nucleotide-binding</keyword>
<keyword evidence="12 16" id="KW-0472">Membrane</keyword>
<dbReference type="PROSITE" id="PS50885">
    <property type="entry name" value="HAMP"/>
    <property type="match status" value="1"/>
</dbReference>
<dbReference type="InterPro" id="IPR036097">
    <property type="entry name" value="HisK_dim/P_sf"/>
</dbReference>
<evidence type="ECO:0000256" key="4">
    <source>
        <dbReference type="ARBA" id="ARBA00022553"/>
    </source>
</evidence>
<evidence type="ECO:0000313" key="21">
    <source>
        <dbReference type="Proteomes" id="UP000198762"/>
    </source>
</evidence>
<dbReference type="Gene3D" id="3.40.50.2300">
    <property type="match status" value="1"/>
</dbReference>
<feature type="region of interest" description="Disordered" evidence="15">
    <location>
        <begin position="507"/>
        <end position="535"/>
    </location>
</feature>
<keyword evidence="21" id="KW-1185">Reference proteome</keyword>
<evidence type="ECO:0000256" key="15">
    <source>
        <dbReference type="SAM" id="MobiDB-lite"/>
    </source>
</evidence>
<dbReference type="AlphaFoldDB" id="A0A1I0GCR8"/>
<evidence type="ECO:0000256" key="13">
    <source>
        <dbReference type="PROSITE-ProRule" id="PRU00169"/>
    </source>
</evidence>
<organism evidence="20 21">
    <name type="scientific">Marinobacter segnicrescens</name>
    <dbReference type="NCBI Taxonomy" id="430453"/>
    <lineage>
        <taxon>Bacteria</taxon>
        <taxon>Pseudomonadati</taxon>
        <taxon>Pseudomonadota</taxon>
        <taxon>Gammaproteobacteria</taxon>
        <taxon>Pseudomonadales</taxon>
        <taxon>Marinobacteraceae</taxon>
        <taxon>Marinobacter</taxon>
    </lineage>
</organism>
<dbReference type="SMART" id="SM00387">
    <property type="entry name" value="HATPase_c"/>
    <property type="match status" value="1"/>
</dbReference>
<evidence type="ECO:0000256" key="10">
    <source>
        <dbReference type="ARBA" id="ARBA00022989"/>
    </source>
</evidence>
<evidence type="ECO:0000259" key="18">
    <source>
        <dbReference type="PROSITE" id="PS50110"/>
    </source>
</evidence>
<dbReference type="EC" id="2.7.13.3" evidence="3"/>
<evidence type="ECO:0000313" key="20">
    <source>
        <dbReference type="EMBL" id="SET68592.1"/>
    </source>
</evidence>
<dbReference type="Pfam" id="PF00072">
    <property type="entry name" value="Response_reg"/>
    <property type="match status" value="1"/>
</dbReference>
<dbReference type="SMART" id="SM00388">
    <property type="entry name" value="HisKA"/>
    <property type="match status" value="1"/>
</dbReference>
<evidence type="ECO:0000256" key="1">
    <source>
        <dbReference type="ARBA" id="ARBA00000085"/>
    </source>
</evidence>
<dbReference type="GO" id="GO:0005524">
    <property type="term" value="F:ATP binding"/>
    <property type="evidence" value="ECO:0007669"/>
    <property type="project" value="UniProtKB-KW"/>
</dbReference>
<feature type="transmembrane region" description="Helical" evidence="16">
    <location>
        <begin position="173"/>
        <end position="192"/>
    </location>
</feature>
<evidence type="ECO:0000256" key="16">
    <source>
        <dbReference type="SAM" id="Phobius"/>
    </source>
</evidence>
<dbReference type="Gene3D" id="3.30.565.10">
    <property type="entry name" value="Histidine kinase-like ATPase, C-terminal domain"/>
    <property type="match status" value="1"/>
</dbReference>
<evidence type="ECO:0000256" key="9">
    <source>
        <dbReference type="ARBA" id="ARBA00022840"/>
    </source>
</evidence>
<keyword evidence="9" id="KW-0067">ATP-binding</keyword>
<dbReference type="InterPro" id="IPR001789">
    <property type="entry name" value="Sig_transdc_resp-reg_receiver"/>
</dbReference>
<dbReference type="InterPro" id="IPR004358">
    <property type="entry name" value="Sig_transdc_His_kin-like_C"/>
</dbReference>
<evidence type="ECO:0000256" key="11">
    <source>
        <dbReference type="ARBA" id="ARBA00023012"/>
    </source>
</evidence>
<dbReference type="GO" id="GO:0016020">
    <property type="term" value="C:membrane"/>
    <property type="evidence" value="ECO:0007669"/>
    <property type="project" value="UniProtKB-SubCell"/>
</dbReference>
<dbReference type="PANTHER" id="PTHR45339:SF1">
    <property type="entry name" value="HYBRID SIGNAL TRANSDUCTION HISTIDINE KINASE J"/>
    <property type="match status" value="1"/>
</dbReference>
<dbReference type="SUPFAM" id="SSF47384">
    <property type="entry name" value="Homodimeric domain of signal transducing histidine kinase"/>
    <property type="match status" value="1"/>
</dbReference>
<dbReference type="CDD" id="cd00082">
    <property type="entry name" value="HisKA"/>
    <property type="match status" value="1"/>
</dbReference>
<sequence length="657" mass="72875">MRHSNPKRSLANQLLLLGALPAVLMFVGLMLFFTNARLSDARQELFDSTQTLADNLAPAMEYAVVSGNRKVLDDILQQASNQTDLAWIRVTDVVGNQVAFAGSDGISQWPGEKVQDKNIHRFTSDILQLPVALGGETDDWFEPDYRISGGALKVGTVEVAVSEQRLTERRTDILLTSGVVGVSLLVFALMLVNRLTATLLDPMQTLAERVLAMTRRDYREADPVGTRVAEIAQLEDNLNQLARNLRQLQESRDQTLALSESAREKAEQANHAKTEFLAVMSHELRTPLNGMLAMVDLVSEEPLTDRQGDYLDTARRSTEDLLTLINDILDVSRLDQGTLLLENRPFNPVVLAENCMASFRHASEARGLALELQFTGNWPDQPEVAGDAVRYRQVLASLLDNAIKFSDHGTVKVTLDWHQEAGDCVFITCEVRDNGHGIPPEQLEQVFNSFERLDSSLSRGSEGTGIGLTLVQKLVELMGGHIDLSSDADQGSSFRFEVPFELTDSNLAPAGASDLPRPDNQQDLSPQERKQPPRALIVEDNPVNQRVARNLLDRLGFETEVVANGREAIRSVTGSNTPFTVILMDCHMPVMDGFTAAQAIRDWEHREVHRETPIIALTADVLPGTERTCLEAGMNDYLAKPVRKHQLRNVLSRWVPL</sequence>
<dbReference type="SMART" id="SM00304">
    <property type="entry name" value="HAMP"/>
    <property type="match status" value="1"/>
</dbReference>